<dbReference type="InterPro" id="IPR021393">
    <property type="entry name" value="DUF3034"/>
</dbReference>
<dbReference type="RefSeq" id="WP_268074187.1">
    <property type="nucleotide sequence ID" value="NZ_CP109965.1"/>
</dbReference>
<feature type="signal peptide" evidence="1">
    <location>
        <begin position="1"/>
        <end position="23"/>
    </location>
</feature>
<dbReference type="Pfam" id="PF11231">
    <property type="entry name" value="DUF3034"/>
    <property type="match status" value="1"/>
</dbReference>
<protein>
    <submittedName>
        <fullName evidence="2">DUF3034 family protein</fullName>
    </submittedName>
</protein>
<name>A0ABY7AKY5_9ALTE</name>
<dbReference type="Proteomes" id="UP001163726">
    <property type="component" value="Chromosome"/>
</dbReference>
<evidence type="ECO:0000256" key="1">
    <source>
        <dbReference type="SAM" id="SignalP"/>
    </source>
</evidence>
<keyword evidence="1" id="KW-0732">Signal</keyword>
<reference evidence="2" key="1">
    <citation type="submission" date="2022-10" db="EMBL/GenBank/DDBJ databases">
        <title>Catenovulum adriacola sp. nov. isolated in the Harbour of Susak.</title>
        <authorList>
            <person name="Schoch T."/>
            <person name="Reich S.J."/>
            <person name="Stoeferle S."/>
            <person name="Flaiz M."/>
            <person name="Kazda M."/>
            <person name="Riedel C.U."/>
            <person name="Duerre P."/>
        </authorList>
    </citation>
    <scope>NUCLEOTIDE SEQUENCE</scope>
    <source>
        <strain evidence="2">TS8</strain>
    </source>
</reference>
<organism evidence="2 3">
    <name type="scientific">Catenovulum adriaticum</name>
    <dbReference type="NCBI Taxonomy" id="2984846"/>
    <lineage>
        <taxon>Bacteria</taxon>
        <taxon>Pseudomonadati</taxon>
        <taxon>Pseudomonadota</taxon>
        <taxon>Gammaproteobacteria</taxon>
        <taxon>Alteromonadales</taxon>
        <taxon>Alteromonadaceae</taxon>
        <taxon>Catenovulum</taxon>
    </lineage>
</organism>
<keyword evidence="3" id="KW-1185">Reference proteome</keyword>
<sequence length="289" mass="30941">MNKANQYLWLLTPLLFTAQPVYAGTGKLLATAGLTQVEGSGGGGIVPWATISGYDAKGETSVSAFNTQVSVDDYKLHALGLSVGIYDRLEFSVARQTFDLPSSVIGLGLGNEINQTVYGVKAKLYGDVVYSNWPQISVGLQHKNLSDGAIAGAIGASDNKQGTDYYLSATKVHLGAAAGYNLVWNLTARATKANQMGLLGFGGAGEDSHKVMLEGSLGILLSRKIAVGIEYRQKPNNLAAFKEDDWKDIFISYTPNKHFNFTLAWASLGNIAVADDQQGIYLSTTGYLW</sequence>
<dbReference type="EMBL" id="CP109965">
    <property type="protein sequence ID" value="WAJ69893.1"/>
    <property type="molecule type" value="Genomic_DNA"/>
</dbReference>
<evidence type="ECO:0000313" key="3">
    <source>
        <dbReference type="Proteomes" id="UP001163726"/>
    </source>
</evidence>
<accession>A0ABY7AKY5</accession>
<proteinExistence type="predicted"/>
<gene>
    <name evidence="2" type="ORF">OLW01_12185</name>
</gene>
<feature type="chain" id="PRO_5046526294" evidence="1">
    <location>
        <begin position="24"/>
        <end position="289"/>
    </location>
</feature>
<evidence type="ECO:0000313" key="2">
    <source>
        <dbReference type="EMBL" id="WAJ69893.1"/>
    </source>
</evidence>